<dbReference type="PANTHER" id="PTHR42734">
    <property type="entry name" value="METAL TRANSPORT SYSTEM ATP-BINDING PROTEIN TM_0124-RELATED"/>
    <property type="match status" value="1"/>
</dbReference>
<dbReference type="Pfam" id="PF00005">
    <property type="entry name" value="ABC_tran"/>
    <property type="match status" value="1"/>
</dbReference>
<keyword evidence="4 6" id="KW-0067">ATP-binding</keyword>
<dbReference type="PROSITE" id="PS50893">
    <property type="entry name" value="ABC_TRANSPORTER_2"/>
    <property type="match status" value="1"/>
</dbReference>
<dbReference type="InterPro" id="IPR003593">
    <property type="entry name" value="AAA+_ATPase"/>
</dbReference>
<organism evidence="6 7">
    <name type="scientific">Corynebacterium yudongzhengii</name>
    <dbReference type="NCBI Taxonomy" id="2080740"/>
    <lineage>
        <taxon>Bacteria</taxon>
        <taxon>Bacillati</taxon>
        <taxon>Actinomycetota</taxon>
        <taxon>Actinomycetes</taxon>
        <taxon>Mycobacteriales</taxon>
        <taxon>Corynebacteriaceae</taxon>
        <taxon>Corynebacterium</taxon>
    </lineage>
</organism>
<dbReference type="NCBIfam" id="TIGR03771">
    <property type="entry name" value="anch_rpt_ABC"/>
    <property type="match status" value="1"/>
</dbReference>
<dbReference type="OrthoDB" id="5296765at2"/>
<keyword evidence="3" id="KW-0547">Nucleotide-binding</keyword>
<evidence type="ECO:0000313" key="7">
    <source>
        <dbReference type="Proteomes" id="UP000244989"/>
    </source>
</evidence>
<dbReference type="EMBL" id="QEEZ01000005">
    <property type="protein sequence ID" value="PWC02193.1"/>
    <property type="molecule type" value="Genomic_DNA"/>
</dbReference>
<dbReference type="GO" id="GO:0005524">
    <property type="term" value="F:ATP binding"/>
    <property type="evidence" value="ECO:0007669"/>
    <property type="project" value="UniProtKB-KW"/>
</dbReference>
<evidence type="ECO:0000256" key="4">
    <source>
        <dbReference type="ARBA" id="ARBA00022840"/>
    </source>
</evidence>
<keyword evidence="2" id="KW-0813">Transport</keyword>
<dbReference type="AlphaFoldDB" id="A0A2U1T871"/>
<dbReference type="InterPro" id="IPR022508">
    <property type="entry name" value="ABC_trspt_anch-rpt_ATP-bd"/>
</dbReference>
<evidence type="ECO:0000256" key="3">
    <source>
        <dbReference type="ARBA" id="ARBA00022741"/>
    </source>
</evidence>
<dbReference type="InterPro" id="IPR003439">
    <property type="entry name" value="ABC_transporter-like_ATP-bd"/>
</dbReference>
<evidence type="ECO:0000256" key="1">
    <source>
        <dbReference type="ARBA" id="ARBA00005417"/>
    </source>
</evidence>
<comment type="similarity">
    <text evidence="1">Belongs to the ABC transporter superfamily.</text>
</comment>
<evidence type="ECO:0000259" key="5">
    <source>
        <dbReference type="PROSITE" id="PS50893"/>
    </source>
</evidence>
<reference evidence="7" key="1">
    <citation type="submission" date="2018-04" db="EMBL/GenBank/DDBJ databases">
        <authorList>
            <person name="Liu S."/>
            <person name="Wang Z."/>
            <person name="Li J."/>
        </authorList>
    </citation>
    <scope>NUCLEOTIDE SEQUENCE [LARGE SCALE GENOMIC DNA]</scope>
    <source>
        <strain evidence="7">2189</strain>
    </source>
</reference>
<evidence type="ECO:0000256" key="2">
    <source>
        <dbReference type="ARBA" id="ARBA00022448"/>
    </source>
</evidence>
<dbReference type="KEGG" id="cyz:C3B44_10725"/>
<comment type="caution">
    <text evidence="6">The sequence shown here is derived from an EMBL/GenBank/DDBJ whole genome shotgun (WGS) entry which is preliminary data.</text>
</comment>
<dbReference type="Gene3D" id="3.40.50.300">
    <property type="entry name" value="P-loop containing nucleotide triphosphate hydrolases"/>
    <property type="match status" value="1"/>
</dbReference>
<dbReference type="Proteomes" id="UP000244989">
    <property type="component" value="Unassembled WGS sequence"/>
</dbReference>
<proteinExistence type="inferred from homology"/>
<accession>A0A2U1T871</accession>
<dbReference type="GO" id="GO:0016887">
    <property type="term" value="F:ATP hydrolysis activity"/>
    <property type="evidence" value="ECO:0007669"/>
    <property type="project" value="InterPro"/>
</dbReference>
<dbReference type="InterPro" id="IPR017871">
    <property type="entry name" value="ABC_transporter-like_CS"/>
</dbReference>
<dbReference type="RefSeq" id="WP_108432355.1">
    <property type="nucleotide sequence ID" value="NZ_CP026947.1"/>
</dbReference>
<dbReference type="InterPro" id="IPR050153">
    <property type="entry name" value="Metal_Ion_Import_ABC"/>
</dbReference>
<dbReference type="CDD" id="cd03235">
    <property type="entry name" value="ABC_Metallic_Cations"/>
    <property type="match status" value="1"/>
</dbReference>
<dbReference type="SUPFAM" id="SSF52540">
    <property type="entry name" value="P-loop containing nucleoside triphosphate hydrolases"/>
    <property type="match status" value="1"/>
</dbReference>
<sequence>MNNLTLSFDRIALSERVIIHDAHAEIAGGSFTALLGPNGAGKTTLLRAILGLIPARGRAQLGSHTGKALRRRTGYVPQKHEIAWTYPINVADCVLTGRGDLTGWWRRPSASDRDAAQEALETCGIAHLSSRPIGELSGGQKQRVLVARALARRPELLILDEPFTGVDAPTEEALMELFSELAYDGTTILMTTHNLRAAVEACDRVLLVSGELLDATAEPTAWQRAFGIGPDSALLRSVGVA</sequence>
<feature type="domain" description="ABC transporter" evidence="5">
    <location>
        <begin position="1"/>
        <end position="235"/>
    </location>
</feature>
<dbReference type="SMART" id="SM00382">
    <property type="entry name" value="AAA"/>
    <property type="match status" value="1"/>
</dbReference>
<dbReference type="InterPro" id="IPR027417">
    <property type="entry name" value="P-loop_NTPase"/>
</dbReference>
<keyword evidence="7" id="KW-1185">Reference proteome</keyword>
<evidence type="ECO:0000313" key="6">
    <source>
        <dbReference type="EMBL" id="PWC02193.1"/>
    </source>
</evidence>
<name>A0A2U1T871_9CORY</name>
<dbReference type="PROSITE" id="PS00211">
    <property type="entry name" value="ABC_TRANSPORTER_1"/>
    <property type="match status" value="1"/>
</dbReference>
<protein>
    <submittedName>
        <fullName evidence="6">Anchored repeat-type ABC transporter ATP-binding subunit</fullName>
    </submittedName>
</protein>
<gene>
    <name evidence="6" type="ORF">DF222_03670</name>
</gene>
<dbReference type="PANTHER" id="PTHR42734:SF5">
    <property type="entry name" value="IRON TRANSPORT SYSTEM ATP-BINDING PROTEIN HI_0361-RELATED"/>
    <property type="match status" value="1"/>
</dbReference>